<protein>
    <recommendedName>
        <fullName evidence="12">Large-conductance mechanosensitive channel</fullName>
    </recommendedName>
</protein>
<sequence length="140" mass="15032">MGMLKEFKEFAMRGNVIDLAVGVVIGGAFGKIVTSLVNDVIMPPIGLLTGGVDFSDLKVVLKAADNSDPAHKVAEVAINYGTFVNTLIQFLIVAFAIFMVVKAINRLSRKQEEAAPPAAPPEDVVLLTEIRDLLKNRPQG</sequence>
<evidence type="ECO:0000256" key="2">
    <source>
        <dbReference type="ARBA" id="ARBA00007254"/>
    </source>
</evidence>
<keyword evidence="10 12" id="KW-0472">Membrane</keyword>
<dbReference type="EMBL" id="CP014841">
    <property type="protein sequence ID" value="AND69835.1"/>
    <property type="molecule type" value="Genomic_DNA"/>
</dbReference>
<dbReference type="PANTHER" id="PTHR30266:SF2">
    <property type="entry name" value="LARGE-CONDUCTANCE MECHANOSENSITIVE CHANNEL"/>
    <property type="match status" value="1"/>
</dbReference>
<dbReference type="NCBIfam" id="NF010557">
    <property type="entry name" value="PRK13952.1"/>
    <property type="match status" value="1"/>
</dbReference>
<feature type="transmembrane region" description="Helical" evidence="12">
    <location>
        <begin position="77"/>
        <end position="101"/>
    </location>
</feature>
<dbReference type="NCBIfam" id="NF001843">
    <property type="entry name" value="PRK00567.1-4"/>
    <property type="match status" value="1"/>
</dbReference>
<keyword evidence="14" id="KW-1185">Reference proteome</keyword>
<evidence type="ECO:0000313" key="14">
    <source>
        <dbReference type="Proteomes" id="UP000077255"/>
    </source>
</evidence>
<dbReference type="InterPro" id="IPR001185">
    <property type="entry name" value="MS_channel"/>
</dbReference>
<dbReference type="NCBIfam" id="TIGR00220">
    <property type="entry name" value="mscL"/>
    <property type="match status" value="1"/>
</dbReference>
<evidence type="ECO:0000256" key="9">
    <source>
        <dbReference type="ARBA" id="ARBA00023065"/>
    </source>
</evidence>
<dbReference type="Gene3D" id="1.10.1200.120">
    <property type="entry name" value="Large-conductance mechanosensitive channel, MscL, domain 1"/>
    <property type="match status" value="1"/>
</dbReference>
<dbReference type="FunFam" id="1.10.1200.120:FF:000001">
    <property type="entry name" value="Large-conductance mechanosensitive channel"/>
    <property type="match status" value="1"/>
</dbReference>
<keyword evidence="5 12" id="KW-1003">Cell membrane</keyword>
<proteinExistence type="inferred from homology"/>
<comment type="subcellular location">
    <subcellularLocation>
        <location evidence="12">Cell inner membrane</location>
        <topology evidence="12">Multi-pass membrane protein</topology>
    </subcellularLocation>
    <subcellularLocation>
        <location evidence="1">Cell membrane</location>
        <topology evidence="1">Multi-pass membrane protein</topology>
    </subcellularLocation>
</comment>
<gene>
    <name evidence="12" type="primary">mscL</name>
    <name evidence="13" type="ORF">ATSB10_23810</name>
</gene>
<dbReference type="InterPro" id="IPR019823">
    <property type="entry name" value="Mechanosensitive_channel_CS"/>
</dbReference>
<evidence type="ECO:0000256" key="11">
    <source>
        <dbReference type="ARBA" id="ARBA00023303"/>
    </source>
</evidence>
<dbReference type="OrthoDB" id="9810350at2"/>
<evidence type="ECO:0000256" key="8">
    <source>
        <dbReference type="ARBA" id="ARBA00022989"/>
    </source>
</evidence>
<reference evidence="13 14" key="1">
    <citation type="submission" date="2016-02" db="EMBL/GenBank/DDBJ databases">
        <title>Complete genome sequencing and analysis of ATSB10, Dyella thiooxydans isolated from rhizosphere soil of sunflower (Helianthus annuus L.).</title>
        <authorList>
            <person name="Lee Y."/>
            <person name="Hwangbo K."/>
            <person name="Chung H."/>
            <person name="Yoo J."/>
            <person name="Kim K.Y."/>
            <person name="Sa T.M."/>
            <person name="Um Y."/>
            <person name="Madhaiyan M."/>
        </authorList>
    </citation>
    <scope>NUCLEOTIDE SEQUENCE [LARGE SCALE GENOMIC DNA]</scope>
    <source>
        <strain evidence="13 14">ATSB10</strain>
    </source>
</reference>
<comment type="similarity">
    <text evidence="2 12">Belongs to the MscL family.</text>
</comment>
<dbReference type="KEGG" id="dtx:ATSB10_23810"/>
<dbReference type="SUPFAM" id="SSF81330">
    <property type="entry name" value="Gated mechanosensitive channel"/>
    <property type="match status" value="1"/>
</dbReference>
<keyword evidence="4 12" id="KW-0813">Transport</keyword>
<evidence type="ECO:0000256" key="1">
    <source>
        <dbReference type="ARBA" id="ARBA00004651"/>
    </source>
</evidence>
<dbReference type="AlphaFoldDB" id="A0A161J9M2"/>
<accession>A0A161J9M2</accession>
<evidence type="ECO:0000256" key="4">
    <source>
        <dbReference type="ARBA" id="ARBA00022448"/>
    </source>
</evidence>
<organism evidence="13 14">
    <name type="scientific">Dyella thiooxydans</name>
    <dbReference type="NCBI Taxonomy" id="445710"/>
    <lineage>
        <taxon>Bacteria</taxon>
        <taxon>Pseudomonadati</taxon>
        <taxon>Pseudomonadota</taxon>
        <taxon>Gammaproteobacteria</taxon>
        <taxon>Lysobacterales</taxon>
        <taxon>Rhodanobacteraceae</taxon>
        <taxon>Dyella</taxon>
    </lineage>
</organism>
<keyword evidence="7 12" id="KW-0812">Transmembrane</keyword>
<name>A0A161J9M2_9GAMM</name>
<evidence type="ECO:0000256" key="12">
    <source>
        <dbReference type="HAMAP-Rule" id="MF_00115"/>
    </source>
</evidence>
<dbReference type="InterPro" id="IPR036019">
    <property type="entry name" value="MscL_channel"/>
</dbReference>
<dbReference type="PATRIC" id="fig|445710.3.peg.2374"/>
<dbReference type="RefSeq" id="WP_063672969.1">
    <property type="nucleotide sequence ID" value="NZ_CP014841.1"/>
</dbReference>
<dbReference type="Proteomes" id="UP000077255">
    <property type="component" value="Chromosome"/>
</dbReference>
<comment type="function">
    <text evidence="12">Channel that opens in response to stretch forces in the membrane lipid bilayer. May participate in the regulation of osmotic pressure changes within the cell.</text>
</comment>
<dbReference type="STRING" id="445710.ATSB10_23810"/>
<dbReference type="PRINTS" id="PR01264">
    <property type="entry name" value="MECHCHANNEL"/>
</dbReference>
<keyword evidence="6 12" id="KW-0997">Cell inner membrane</keyword>
<dbReference type="HAMAP" id="MF_00115">
    <property type="entry name" value="MscL"/>
    <property type="match status" value="1"/>
</dbReference>
<dbReference type="GO" id="GO:0008381">
    <property type="term" value="F:mechanosensitive monoatomic ion channel activity"/>
    <property type="evidence" value="ECO:0007669"/>
    <property type="project" value="UniProtKB-UniRule"/>
</dbReference>
<evidence type="ECO:0000256" key="5">
    <source>
        <dbReference type="ARBA" id="ARBA00022475"/>
    </source>
</evidence>
<dbReference type="PANTHER" id="PTHR30266">
    <property type="entry name" value="MECHANOSENSITIVE CHANNEL MSCL"/>
    <property type="match status" value="1"/>
</dbReference>
<keyword evidence="9 12" id="KW-0406">Ion transport</keyword>
<keyword evidence="11 12" id="KW-0407">Ion channel</keyword>
<dbReference type="GO" id="GO:0005886">
    <property type="term" value="C:plasma membrane"/>
    <property type="evidence" value="ECO:0007669"/>
    <property type="project" value="UniProtKB-SubCell"/>
</dbReference>
<dbReference type="PROSITE" id="PS01327">
    <property type="entry name" value="MSCL"/>
    <property type="match status" value="1"/>
</dbReference>
<evidence type="ECO:0000256" key="10">
    <source>
        <dbReference type="ARBA" id="ARBA00023136"/>
    </source>
</evidence>
<evidence type="ECO:0000313" key="13">
    <source>
        <dbReference type="EMBL" id="AND69835.1"/>
    </source>
</evidence>
<comment type="subunit">
    <text evidence="3 12">Homopentamer.</text>
</comment>
<feature type="transmembrane region" description="Helical" evidence="12">
    <location>
        <begin position="12"/>
        <end position="33"/>
    </location>
</feature>
<dbReference type="InterPro" id="IPR037673">
    <property type="entry name" value="MSC/AndL"/>
</dbReference>
<evidence type="ECO:0000256" key="3">
    <source>
        <dbReference type="ARBA" id="ARBA00011255"/>
    </source>
</evidence>
<dbReference type="Pfam" id="PF01741">
    <property type="entry name" value="MscL"/>
    <property type="match status" value="1"/>
</dbReference>
<evidence type="ECO:0000256" key="7">
    <source>
        <dbReference type="ARBA" id="ARBA00022692"/>
    </source>
</evidence>
<keyword evidence="8 12" id="KW-1133">Transmembrane helix</keyword>
<evidence type="ECO:0000256" key="6">
    <source>
        <dbReference type="ARBA" id="ARBA00022519"/>
    </source>
</evidence>